<dbReference type="SMART" id="SM00456">
    <property type="entry name" value="WW"/>
    <property type="match status" value="1"/>
</dbReference>
<evidence type="ECO:0000256" key="13">
    <source>
        <dbReference type="ARBA" id="ARBA00023212"/>
    </source>
</evidence>
<dbReference type="InterPro" id="IPR001589">
    <property type="entry name" value="Actinin_actin-bd_CS"/>
</dbReference>
<dbReference type="InterPro" id="IPR018159">
    <property type="entry name" value="Spectrin/alpha-actinin"/>
</dbReference>
<comment type="subcellular location">
    <subcellularLocation>
        <location evidence="2">Cell membrane</location>
        <location evidence="2">Sarcolemma</location>
        <topology evidence="2">Peripheral membrane protein</topology>
        <orientation evidence="2">Cytoplasmic side</orientation>
    </subcellularLocation>
    <subcellularLocation>
        <location evidence="1">Cytoplasm</location>
        <location evidence="1">Cytoskeleton</location>
    </subcellularLocation>
</comment>
<evidence type="ECO:0000256" key="4">
    <source>
        <dbReference type="ARBA" id="ARBA00022490"/>
    </source>
</evidence>
<dbReference type="InterPro" id="IPR036872">
    <property type="entry name" value="CH_dom_sf"/>
</dbReference>
<evidence type="ECO:0000256" key="8">
    <source>
        <dbReference type="ARBA" id="ARBA00022771"/>
    </source>
</evidence>
<dbReference type="Pfam" id="PF09068">
    <property type="entry name" value="EF-hand_2"/>
    <property type="match status" value="1"/>
</dbReference>
<dbReference type="FunFam" id="3.30.60.90:FF:000001">
    <property type="entry name" value="Dystrophin isoform 2"/>
    <property type="match status" value="1"/>
</dbReference>
<dbReference type="GO" id="GO:0046716">
    <property type="term" value="P:muscle cell cellular homeostasis"/>
    <property type="evidence" value="ECO:0007669"/>
    <property type="project" value="UniProtKB-ARBA"/>
</dbReference>
<gene>
    <name evidence="22" type="primary">LOC108045988</name>
</gene>
<keyword evidence="10" id="KW-0106">Calcium</keyword>
<dbReference type="GO" id="GO:0030010">
    <property type="term" value="P:establishment of cell polarity"/>
    <property type="evidence" value="ECO:0007669"/>
    <property type="project" value="UniProtKB-ARBA"/>
</dbReference>
<dbReference type="InterPro" id="IPR043145">
    <property type="entry name" value="Znf_ZZ_sf"/>
</dbReference>
<dbReference type="SUPFAM" id="SSF47576">
    <property type="entry name" value="Calponin-homology domain, CH-domain"/>
    <property type="match status" value="1"/>
</dbReference>
<reference evidence="22" key="1">
    <citation type="submission" date="2025-08" db="UniProtKB">
        <authorList>
            <consortium name="RefSeq"/>
        </authorList>
    </citation>
    <scope>IDENTIFICATION</scope>
</reference>
<dbReference type="FunFam" id="1.20.58.60:FF:000150">
    <property type="entry name" value="dystrophin, isoforms A/C/F/G/H isoform X5"/>
    <property type="match status" value="1"/>
</dbReference>
<name>A0A6P4EW88_DRORH</name>
<evidence type="ECO:0000256" key="14">
    <source>
        <dbReference type="ARBA" id="ARBA00065906"/>
    </source>
</evidence>
<dbReference type="FunFam" id="1.20.58.60:FF:000151">
    <property type="entry name" value="dystrophin, isoforms A/C/F/G/H isoform X2"/>
    <property type="match status" value="1"/>
</dbReference>
<feature type="region of interest" description="Disordered" evidence="18">
    <location>
        <begin position="3132"/>
        <end position="3197"/>
    </location>
</feature>
<feature type="region of interest" description="Disordered" evidence="18">
    <location>
        <begin position="1632"/>
        <end position="1665"/>
    </location>
</feature>
<dbReference type="InterPro" id="IPR002017">
    <property type="entry name" value="Spectrin_repeat"/>
</dbReference>
<dbReference type="PROSITE" id="PS01357">
    <property type="entry name" value="ZF_ZZ_1"/>
    <property type="match status" value="1"/>
</dbReference>
<evidence type="ECO:0000256" key="2">
    <source>
        <dbReference type="ARBA" id="ARBA00004278"/>
    </source>
</evidence>
<evidence type="ECO:0000256" key="12">
    <source>
        <dbReference type="ARBA" id="ARBA00023203"/>
    </source>
</evidence>
<feature type="region of interest" description="Disordered" evidence="18">
    <location>
        <begin position="3037"/>
        <end position="3100"/>
    </location>
</feature>
<keyword evidence="6" id="KW-0479">Metal-binding</keyword>
<dbReference type="InterPro" id="IPR001715">
    <property type="entry name" value="CH_dom"/>
</dbReference>
<dbReference type="FunFam" id="1.20.58.60:FF:000175">
    <property type="entry name" value="dystrophin, isoforms A/C/F/G/H isoform X5"/>
    <property type="match status" value="1"/>
</dbReference>
<dbReference type="PROSITE" id="PS50135">
    <property type="entry name" value="ZF_ZZ_2"/>
    <property type="match status" value="1"/>
</dbReference>
<dbReference type="PROSITE" id="PS50020">
    <property type="entry name" value="WW_DOMAIN_2"/>
    <property type="match status" value="1"/>
</dbReference>
<feature type="compositionally biased region" description="Polar residues" evidence="18">
    <location>
        <begin position="3058"/>
        <end position="3089"/>
    </location>
</feature>
<dbReference type="FunFam" id="1.20.58.60:FF:000075">
    <property type="entry name" value="utrophin isoform X1"/>
    <property type="match status" value="1"/>
</dbReference>
<feature type="compositionally biased region" description="Low complexity" evidence="18">
    <location>
        <begin position="3134"/>
        <end position="3153"/>
    </location>
</feature>
<evidence type="ECO:0000313" key="22">
    <source>
        <dbReference type="RefSeq" id="XP_016980999.1"/>
    </source>
</evidence>
<dbReference type="Gene3D" id="1.20.58.60">
    <property type="match status" value="7"/>
</dbReference>
<evidence type="ECO:0000256" key="11">
    <source>
        <dbReference type="ARBA" id="ARBA00023136"/>
    </source>
</evidence>
<dbReference type="InterPro" id="IPR015154">
    <property type="entry name" value="EF-hand_dom_typ2"/>
</dbReference>
<feature type="compositionally biased region" description="Polar residues" evidence="18">
    <location>
        <begin position="1644"/>
        <end position="1665"/>
    </location>
</feature>
<dbReference type="InterPro" id="IPR036020">
    <property type="entry name" value="WW_dom_sf"/>
</dbReference>
<feature type="coiled-coil region" evidence="17">
    <location>
        <begin position="2367"/>
        <end position="2427"/>
    </location>
</feature>
<dbReference type="GO" id="GO:0008270">
    <property type="term" value="F:zinc ion binding"/>
    <property type="evidence" value="ECO:0007669"/>
    <property type="project" value="UniProtKB-KW"/>
</dbReference>
<feature type="region of interest" description="Disordered" evidence="18">
    <location>
        <begin position="2471"/>
        <end position="2499"/>
    </location>
</feature>
<evidence type="ECO:0000259" key="21">
    <source>
        <dbReference type="PROSITE" id="PS50135"/>
    </source>
</evidence>
<dbReference type="GO" id="GO:0003779">
    <property type="term" value="F:actin binding"/>
    <property type="evidence" value="ECO:0007669"/>
    <property type="project" value="UniProtKB-KW"/>
</dbReference>
<feature type="domain" description="ZZ-type" evidence="21">
    <location>
        <begin position="2757"/>
        <end position="2813"/>
    </location>
</feature>
<dbReference type="SUPFAM" id="SSF57850">
    <property type="entry name" value="RING/U-box"/>
    <property type="match status" value="1"/>
</dbReference>
<feature type="compositionally biased region" description="Low complexity" evidence="18">
    <location>
        <begin position="3108"/>
        <end position="3118"/>
    </location>
</feature>
<accession>A0A6P4EW88</accession>
<evidence type="ECO:0000256" key="17">
    <source>
        <dbReference type="SAM" id="Coils"/>
    </source>
</evidence>
<dbReference type="Gene3D" id="1.10.418.10">
    <property type="entry name" value="Calponin-like domain"/>
    <property type="match status" value="2"/>
</dbReference>
<dbReference type="SMART" id="SM00150">
    <property type="entry name" value="SPEC"/>
    <property type="match status" value="10"/>
</dbReference>
<feature type="coiled-coil region" evidence="17">
    <location>
        <begin position="426"/>
        <end position="487"/>
    </location>
</feature>
<dbReference type="RefSeq" id="XP_016980999.1">
    <property type="nucleotide sequence ID" value="XM_017125510.1"/>
</dbReference>
<dbReference type="GO" id="GO:0008586">
    <property type="term" value="P:imaginal disc-derived wing vein morphogenesis"/>
    <property type="evidence" value="ECO:0007669"/>
    <property type="project" value="UniProtKB-ARBA"/>
</dbReference>
<keyword evidence="3" id="KW-1003">Cell membrane</keyword>
<feature type="coiled-coil region" evidence="17">
    <location>
        <begin position="1192"/>
        <end position="1229"/>
    </location>
</feature>
<evidence type="ECO:0000256" key="9">
    <source>
        <dbReference type="ARBA" id="ARBA00022833"/>
    </source>
</evidence>
<dbReference type="InterPro" id="IPR000433">
    <property type="entry name" value="Znf_ZZ"/>
</dbReference>
<dbReference type="InterPro" id="IPR011992">
    <property type="entry name" value="EF-hand-dom_pair"/>
</dbReference>
<keyword evidence="13" id="KW-0206">Cytoskeleton</keyword>
<evidence type="ECO:0000256" key="6">
    <source>
        <dbReference type="ARBA" id="ARBA00022723"/>
    </source>
</evidence>
<dbReference type="SUPFAM" id="SSF46966">
    <property type="entry name" value="Spectrin repeat"/>
    <property type="match status" value="9"/>
</dbReference>
<dbReference type="PANTHER" id="PTHR12268">
    <property type="entry name" value="E3 UBIQUITIN-PROTEIN LIGASE KCMF1"/>
    <property type="match status" value="1"/>
</dbReference>
<keyword evidence="11" id="KW-0472">Membrane</keyword>
<evidence type="ECO:0000259" key="19">
    <source>
        <dbReference type="PROSITE" id="PS50020"/>
    </source>
</evidence>
<dbReference type="CDD" id="cd00201">
    <property type="entry name" value="WW"/>
    <property type="match status" value="1"/>
</dbReference>
<dbReference type="GO" id="GO:0050699">
    <property type="term" value="F:WW domain binding"/>
    <property type="evidence" value="ECO:0007669"/>
    <property type="project" value="UniProtKB-ARBA"/>
</dbReference>
<dbReference type="PANTHER" id="PTHR12268:SF14">
    <property type="entry name" value="DYSTROPHIN-1"/>
    <property type="match status" value="1"/>
</dbReference>
<comment type="subunit">
    <text evidence="14">Component of the dystrophin associated protein complex (DAPC). Interacts with Dg, via the Dg WW domain binding sites.</text>
</comment>
<dbReference type="GO" id="GO:0007474">
    <property type="term" value="P:imaginal disc-derived wing vein specification"/>
    <property type="evidence" value="ECO:0007669"/>
    <property type="project" value="UniProtKB-ARBA"/>
</dbReference>
<dbReference type="Gene3D" id="1.10.238.10">
    <property type="entry name" value="EF-hand"/>
    <property type="match status" value="2"/>
</dbReference>
<proteinExistence type="predicted"/>
<feature type="region of interest" description="Disordered" evidence="18">
    <location>
        <begin position="2964"/>
        <end position="2994"/>
    </location>
</feature>
<dbReference type="PROSITE" id="PS50021">
    <property type="entry name" value="CH"/>
    <property type="match status" value="2"/>
</dbReference>
<dbReference type="SMART" id="SM00291">
    <property type="entry name" value="ZnF_ZZ"/>
    <property type="match status" value="1"/>
</dbReference>
<dbReference type="PROSITE" id="PS00020">
    <property type="entry name" value="ACTININ_2"/>
    <property type="match status" value="1"/>
</dbReference>
<dbReference type="GO" id="GO:0048172">
    <property type="term" value="P:regulation of short-term neuronal synaptic plasticity"/>
    <property type="evidence" value="ECO:0007669"/>
    <property type="project" value="UniProtKB-ARBA"/>
</dbReference>
<dbReference type="OrthoDB" id="10057795at2759"/>
<evidence type="ECO:0000256" key="1">
    <source>
        <dbReference type="ARBA" id="ARBA00004245"/>
    </source>
</evidence>
<dbReference type="InterPro" id="IPR001202">
    <property type="entry name" value="WW_dom"/>
</dbReference>
<evidence type="ECO:0000259" key="20">
    <source>
        <dbReference type="PROSITE" id="PS50021"/>
    </source>
</evidence>
<keyword evidence="9" id="KW-0862">Zinc</keyword>
<keyword evidence="7" id="KW-0677">Repeat</keyword>
<dbReference type="SUPFAM" id="SSF47473">
    <property type="entry name" value="EF-hand"/>
    <property type="match status" value="2"/>
</dbReference>
<dbReference type="GO" id="GO:0042383">
    <property type="term" value="C:sarcolemma"/>
    <property type="evidence" value="ECO:0007669"/>
    <property type="project" value="UniProtKB-SubCell"/>
</dbReference>
<feature type="compositionally biased region" description="Low complexity" evidence="18">
    <location>
        <begin position="3188"/>
        <end position="3197"/>
    </location>
</feature>
<dbReference type="Pfam" id="PF09069">
    <property type="entry name" value="EF-hand_3"/>
    <property type="match status" value="1"/>
</dbReference>
<keyword evidence="17" id="KW-0175">Coiled coil</keyword>
<dbReference type="Gene3D" id="3.30.60.90">
    <property type="match status" value="1"/>
</dbReference>
<dbReference type="GO" id="GO:0016010">
    <property type="term" value="C:dystrophin-associated glycoprotein complex"/>
    <property type="evidence" value="ECO:0007669"/>
    <property type="project" value="UniProtKB-ARBA"/>
</dbReference>
<dbReference type="GO" id="GO:0046928">
    <property type="term" value="P:regulation of neurotransmitter secretion"/>
    <property type="evidence" value="ECO:0007669"/>
    <property type="project" value="UniProtKB-ARBA"/>
</dbReference>
<dbReference type="InterPro" id="IPR035436">
    <property type="entry name" value="Dystrophin/utrophin"/>
</dbReference>
<dbReference type="CDD" id="cd16242">
    <property type="entry name" value="EFh_DMD_like"/>
    <property type="match status" value="1"/>
</dbReference>
<dbReference type="PROSITE" id="PS00019">
    <property type="entry name" value="ACTININ_1"/>
    <property type="match status" value="1"/>
</dbReference>
<dbReference type="CDD" id="cd02334">
    <property type="entry name" value="ZZ_dystrophin"/>
    <property type="match status" value="1"/>
</dbReference>
<dbReference type="Pfam" id="PF00569">
    <property type="entry name" value="ZZ"/>
    <property type="match status" value="1"/>
</dbReference>
<dbReference type="GO" id="GO:0007274">
    <property type="term" value="P:neuromuscular synaptic transmission"/>
    <property type="evidence" value="ECO:0007669"/>
    <property type="project" value="UniProtKB-ARBA"/>
</dbReference>
<protein>
    <recommendedName>
        <fullName evidence="15">Protein detached</fullName>
    </recommendedName>
</protein>
<dbReference type="Pfam" id="PF00307">
    <property type="entry name" value="CH"/>
    <property type="match status" value="2"/>
</dbReference>
<feature type="domain" description="Calponin-homology (CH)" evidence="20">
    <location>
        <begin position="134"/>
        <end position="237"/>
    </location>
</feature>
<dbReference type="PIRSF" id="PIRSF002341">
    <property type="entry name" value="Dystrophin/utrophin"/>
    <property type="match status" value="1"/>
</dbReference>
<feature type="domain" description="Calponin-homology (CH)" evidence="20">
    <location>
        <begin position="19"/>
        <end position="123"/>
    </location>
</feature>
<dbReference type="Pfam" id="PF00435">
    <property type="entry name" value="Spectrin"/>
    <property type="match status" value="3"/>
</dbReference>
<keyword evidence="5" id="KW-0597">Phosphoprotein</keyword>
<evidence type="ECO:0000256" key="7">
    <source>
        <dbReference type="ARBA" id="ARBA00022737"/>
    </source>
</evidence>
<dbReference type="GO" id="GO:0005737">
    <property type="term" value="C:cytoplasm"/>
    <property type="evidence" value="ECO:0007669"/>
    <property type="project" value="UniProtKB-ARBA"/>
</dbReference>
<evidence type="ECO:0000256" key="18">
    <source>
        <dbReference type="SAM" id="MobiDB-lite"/>
    </source>
</evidence>
<dbReference type="CDD" id="cd00176">
    <property type="entry name" value="SPEC"/>
    <property type="match status" value="4"/>
</dbReference>
<dbReference type="GO" id="GO:0005856">
    <property type="term" value="C:cytoskeleton"/>
    <property type="evidence" value="ECO:0007669"/>
    <property type="project" value="UniProtKB-SubCell"/>
</dbReference>
<organism evidence="22">
    <name type="scientific">Drosophila rhopaloa</name>
    <name type="common">Fruit fly</name>
    <dbReference type="NCBI Taxonomy" id="1041015"/>
    <lineage>
        <taxon>Eukaryota</taxon>
        <taxon>Metazoa</taxon>
        <taxon>Ecdysozoa</taxon>
        <taxon>Arthropoda</taxon>
        <taxon>Hexapoda</taxon>
        <taxon>Insecta</taxon>
        <taxon>Pterygota</taxon>
        <taxon>Neoptera</taxon>
        <taxon>Endopterygota</taxon>
        <taxon>Diptera</taxon>
        <taxon>Brachycera</taxon>
        <taxon>Muscomorpha</taxon>
        <taxon>Ephydroidea</taxon>
        <taxon>Drosophilidae</taxon>
        <taxon>Drosophila</taxon>
        <taxon>Sophophora</taxon>
    </lineage>
</organism>
<evidence type="ECO:0000256" key="15">
    <source>
        <dbReference type="ARBA" id="ARBA00083840"/>
    </source>
</evidence>
<evidence type="ECO:0000256" key="16">
    <source>
        <dbReference type="PROSITE-ProRule" id="PRU00228"/>
    </source>
</evidence>
<dbReference type="Gene3D" id="2.20.70.10">
    <property type="match status" value="1"/>
</dbReference>
<dbReference type="InterPro" id="IPR015153">
    <property type="entry name" value="EF-hand_dom_typ1"/>
</dbReference>
<dbReference type="SMART" id="SM00033">
    <property type="entry name" value="CH"/>
    <property type="match status" value="2"/>
</dbReference>
<evidence type="ECO:0000256" key="10">
    <source>
        <dbReference type="ARBA" id="ARBA00022837"/>
    </source>
</evidence>
<dbReference type="GO" id="GO:0031594">
    <property type="term" value="C:neuromuscular junction"/>
    <property type="evidence" value="ECO:0007669"/>
    <property type="project" value="UniProtKB-ARBA"/>
</dbReference>
<dbReference type="SUPFAM" id="SSF51045">
    <property type="entry name" value="WW domain"/>
    <property type="match status" value="1"/>
</dbReference>
<keyword evidence="8 16" id="KW-0863">Zinc-finger</keyword>
<feature type="compositionally biased region" description="Polar residues" evidence="18">
    <location>
        <begin position="2964"/>
        <end position="2987"/>
    </location>
</feature>
<feature type="domain" description="WW" evidence="19">
    <location>
        <begin position="2499"/>
        <end position="2532"/>
    </location>
</feature>
<dbReference type="CDD" id="cd21186">
    <property type="entry name" value="CH_DMD-like_rpt1"/>
    <property type="match status" value="1"/>
</dbReference>
<evidence type="ECO:0000256" key="3">
    <source>
        <dbReference type="ARBA" id="ARBA00022475"/>
    </source>
</evidence>
<dbReference type="InterPro" id="IPR050774">
    <property type="entry name" value="KCMF1/Dystrophin"/>
</dbReference>
<dbReference type="GO" id="GO:0048790">
    <property type="term" value="P:maintenance of presynaptic active zone structure"/>
    <property type="evidence" value="ECO:0007669"/>
    <property type="project" value="UniProtKB-ARBA"/>
</dbReference>
<sequence>MAYNLALKPADLARDERQHIQKKTFTKWINSHLIDTQCTPVKDLFLDLRDGHRLLALLSTLTQTHLKPEKGRMRVHHINNLNKVITVIQQHGVKLVNISSDDIVGGNAKLTLGLIWLIALEFNGQHLVKSHSSNGVEKSLLAWARQYTEPHGLQLSDFSSSWSDGRAFLMILDAHVEELNLQAALQQHALKRLHMGFDLAHRHFKIEKLLDAEDVHTHKPDNKSIQMYVMCLYHAMESMRTREQDHEQDLDPGRVPCTSITDLDEVPLDNDRASLGLYTSDSAGSMEQRSLGELKTHSMRPLSTATNASVEISGYQTALEAVLTLLLEDEQLLSQDLPDPQDFQTAKLQFHENESFMLKLTEHQEYVGEALEEGSNLINESQKAGAGLSQEDQNEVRQQMVLLNERWETLRLRALDVQAKILMRLAEFQKQKLEQLRQFLTSVEDRISHMSDIGPTLGEAEKQLLEARKLKADLSEQQELVDSLSSMVVIVNDTSGNFNDLEDRLSALGERWSHVVKWSDLRTEKLQQYKCISRWLDAREQDLKLMESRDVTDVGGITQRINELNYCAKDLLELQRYLIDLRQMVAATLQDGDDKGERVLIQLESYEDRLDALKQIVEVQTVRIETKGFNFGRDRASYDDSRVVRPEGWLDYQMIIRFGEDETQEDEGEHDLASKKRKLRNADNFYVLEQQIMEHFVHVQEVEQKLQQLQRQSLRQQCDLLKELQAENTQRSGSLPELKKLYEVCELEDPSRNLLLEESHIKQLEQRYAVLAQKLTSQQSESNALLAKEKYYNSLTGFKLVLADSRDWYKQYAGSASGKELEQRLSHMESLASEISEARTATEELDDQLLEWKQDFGLFYDSWHDMKQALQGLIQQRGGESLSRQLKQLQDFVAKVSNQKVRVSNLEVMQKQQYLLNQLVDEMEALRPTYDNLPKHLIGEELQATWNRIPEQLNERVIKQTTAIENLNHFAAEYNAIIAILRSAADTKLNGGESGSSQDLRKLEIDVISARNFSEIIIKEAEPAQKESLQSQIRALNTLFDQVEQVHREKKLQQTALQSQIDLIQQRLKKTDQWLTDLEINTPKSGINDIGNSNELFQSKCRFQTLKETCEKETTQFRELNELGGELLLQMDELQDKDRESRYGSLAKQFTRINARWTEVTELVYAKTALLEHISTQLGEFKKFMVSETGYLDKLENKIRNTPENAADAEEIMEELDDLENVLRSHSEEWLEKIQEIGNELIDNEFMADSMRRDIDDIAQRWTQLQQQAKKRTELLEQKVSEAEQSEKCIVQFEAWLTRVDEILSDHLENDVTIEDLPEDFQRLAREFVANEKNFKEITELIDEHTRNGKIGAANRLQEQLNLMELRFKACQAKLSKCTAPQPAYESRLNRAYGDLRNVERSTLVLDVASAGPSTVQAQYQKCLQIYRTLSEIKAEIESTIKTGRRVCEDRYTKSPKQLSQRIDALKHLYNALGENVTQSKAFLESLLTLARQLEECFDSADTLIRRFESPQEVHDRNSILLEFEDVLRRCEDQYNEYSKSCDQSCMVETRQRIDGLKATYHKLTSADIIKRLTEMKATLQNLDNISLETLKAMEHDLKEINVPSNPEIEKLQQQVIAIVVSRIETPSTKKPNPFLSKVLDSMPSPSDDSNVTLKSPLDEQQPQNLDDRVREFDKQAKQMIYKLKLTKAKIEQCHESEAEDFRLLIAPDAATLISQGDSLVLETHGKQGSISRLVMRSQIILREQFREVQQARSKTSGSGAPAPPLECVNIEELVTKGLRRINVLIEKSVDLKSSSDLEKRMEDINERHDDLQVIVSAIGKNAQMPKVTPLMMNEIEKTKNNLIAHADSIELSLTELRNGPRISNGKERADASTGSTISCRSEYNNEPSGTGVLAGSFDKSVLQISDWLTWEQNMIKIQSVLVDDGDAVRLAIEKQEKVLRELKMKKPQLNELVHTAEVLKGDVKRQQLQEKVTRLREHWDETSQCVLQRAAQLKNMLSDSQRFEAKRLELEKWLARMEQRAERMGTIATTADILEAQQKEQKTFHAELHQNKQHFDIFNELTQKLIAVYPNDDTTRIKKMTEVINQRYANLNNGVINRGKQLHAAVHSLQSFDRAMDQFLAFLSETETLCENAEADIERNPLMFKDLQSEIETHRVVYDRLDGTGRKLLGSLTSQEDAVMLQRRLDEMNQRWNNLKSKSIAIRNRLESNSEHWNALLLSLRELTEWVIRKDTELSTLGLGPVRGDAASLQKQLDDHKAFRRQLEDKRPIVESNLTSGRQYIANEAAVSDTSDTEANHDSDSRYMSAEEQSRELTRSIRREVGKLSEQWNNLIDRSDNWKHRLDEYMTPQSVSVVSEILISNTLKKMRQFQKILEDLSSRVALAEQTKTSWLTPSSVGEANEQMQQLQRLRDKMTTASALLDDCNEQQSFFTANQVLVPTPCLSKLEDLNTRMKLLQIAMDERQKVLCQAGAQQTHENGDDGRTTSNSGTIGPLPNLGQSVKAPWERATTAANVPYYIDHERETTHWDHPEMIELMKGLADLNEIRFSAYRTAMKLRSVQKRLALDRISMSTACESFDRHGLRAQNDKLIDIPDMTTVLHSLFVTIDKIDLTLMLDLAINWILNVYDSQRTGQIRVLSFKVGLVLLCKGHLEEKYRYLFRLVADTDRRADQRRLGLLLHDCIQVPRQLGEVAAFGGSNIEPSVRSCLEQAGISQEAIDGNQDISIELQHFLGWLQHEPQSLVWLPVLHRLAAAEAAKHQAKCNICKEYPIVGFRYRCLKCFNFDMCQKCFFFGRNAKNHKLTHPMHEYCTTTTSTEDVRDFTRALKNKFKSRKYFKKHPRVGYLPVQSVLEGDALESPAPSPQHTTHQLQNDMHSRLEMYASRLAQVEYGGTGSNSTPDSDDEHQLIAQYCQALPGTSNGSAPKSPVQVMAAMDAEQREELEAIIRDLEEENANLQAEYQQLCTKQQSGTPEDSNGMQHSSSSMTGLSGQGEQGQDMMAEAKLLRQHKGRLEARMQILEDHNRQLEAQLQRLRQLLDEPNGGGSSATSSGLPSAPGSALNSKPNTLQTRSVTASQLNTDSPAKMNQQNGHYEHNSKGIMLPGMSSEMQQQHAQLASLAAKHHQHQLSGALNALHQQQQQQHQQQQQQQHPQQQRGLMTGNGGLDMSGGMQTSVGYLGDDGRPPPPPHSSLMQQQHQQHLNGADILAVTVAFPRRSIL</sequence>
<keyword evidence="4" id="KW-0963">Cytoplasm</keyword>
<feature type="coiled-coil region" evidence="17">
    <location>
        <begin position="692"/>
        <end position="719"/>
    </location>
</feature>
<feature type="region of interest" description="Disordered" evidence="18">
    <location>
        <begin position="3106"/>
        <end position="3125"/>
    </location>
</feature>
<keyword evidence="12" id="KW-0009">Actin-binding</keyword>
<evidence type="ECO:0000256" key="5">
    <source>
        <dbReference type="ARBA" id="ARBA00022553"/>
    </source>
</evidence>
<feature type="region of interest" description="Disordered" evidence="18">
    <location>
        <begin position="2288"/>
        <end position="2312"/>
    </location>
</feature>